<dbReference type="AlphaFoldDB" id="A0A0C2W7S0"/>
<reference evidence="1 2" key="1">
    <citation type="submission" date="2014-04" db="EMBL/GenBank/DDBJ databases">
        <title>Evolutionary Origins and Diversification of the Mycorrhizal Mutualists.</title>
        <authorList>
            <consortium name="DOE Joint Genome Institute"/>
            <consortium name="Mycorrhizal Genomics Consortium"/>
            <person name="Kohler A."/>
            <person name="Kuo A."/>
            <person name="Nagy L.G."/>
            <person name="Floudas D."/>
            <person name="Copeland A."/>
            <person name="Barry K.W."/>
            <person name="Cichocki N."/>
            <person name="Veneault-Fourrey C."/>
            <person name="LaButti K."/>
            <person name="Lindquist E.A."/>
            <person name="Lipzen A."/>
            <person name="Lundell T."/>
            <person name="Morin E."/>
            <person name="Murat C."/>
            <person name="Riley R."/>
            <person name="Ohm R."/>
            <person name="Sun H."/>
            <person name="Tunlid A."/>
            <person name="Henrissat B."/>
            <person name="Grigoriev I.V."/>
            <person name="Hibbett D.S."/>
            <person name="Martin F."/>
        </authorList>
    </citation>
    <scope>NUCLEOTIDE SEQUENCE [LARGE SCALE GENOMIC DNA]</scope>
    <source>
        <strain evidence="1 2">Koide BX008</strain>
    </source>
</reference>
<organism evidence="1 2">
    <name type="scientific">Amanita muscaria (strain Koide BX008)</name>
    <dbReference type="NCBI Taxonomy" id="946122"/>
    <lineage>
        <taxon>Eukaryota</taxon>
        <taxon>Fungi</taxon>
        <taxon>Dikarya</taxon>
        <taxon>Basidiomycota</taxon>
        <taxon>Agaricomycotina</taxon>
        <taxon>Agaricomycetes</taxon>
        <taxon>Agaricomycetidae</taxon>
        <taxon>Agaricales</taxon>
        <taxon>Pluteineae</taxon>
        <taxon>Amanitaceae</taxon>
        <taxon>Amanita</taxon>
    </lineage>
</organism>
<name>A0A0C2W7S0_AMAMK</name>
<protein>
    <submittedName>
        <fullName evidence="1">Uncharacterized protein</fullName>
    </submittedName>
</protein>
<evidence type="ECO:0000313" key="1">
    <source>
        <dbReference type="EMBL" id="KIL57202.1"/>
    </source>
</evidence>
<dbReference type="InParanoid" id="A0A0C2W7S0"/>
<proteinExistence type="predicted"/>
<dbReference type="HOGENOM" id="CLU_2319791_0_0_1"/>
<dbReference type="EMBL" id="KN818378">
    <property type="protein sequence ID" value="KIL57202.1"/>
    <property type="molecule type" value="Genomic_DNA"/>
</dbReference>
<gene>
    <name evidence="1" type="ORF">M378DRAFT_172014</name>
</gene>
<dbReference type="OrthoDB" id="10605273at2759"/>
<sequence length="99" mass="11170">MSLYSRFDGIAHALRLTICLQLPSPQLLIYPPCTELIRSCCSSTFQGTKTSPTPYDNMLIVEEPSYTIVPKSDDSTDIDLEWTDVGAEDRVRAREKVEE</sequence>
<keyword evidence="2" id="KW-1185">Reference proteome</keyword>
<evidence type="ECO:0000313" key="2">
    <source>
        <dbReference type="Proteomes" id="UP000054549"/>
    </source>
</evidence>
<accession>A0A0C2W7S0</accession>
<dbReference type="Proteomes" id="UP000054549">
    <property type="component" value="Unassembled WGS sequence"/>
</dbReference>